<name>A0A0A2VDT4_BEABA</name>
<sequence length="160" mass="18246">MQNSETGKPARGGRFDIILVEHFNGADTHQANDFGGRGDGQGGDWQHHMAQGADDHFATVRGVREPRIYQRKAGDGLHFIQQVKAPGHREPAQGQREEQRQQQRQPEDRNRKTYQRQGADQLILPLIAHDTCQHPDRNAYQQRQAKGQNAQLHGRREYIA</sequence>
<feature type="region of interest" description="Disordered" evidence="1">
    <location>
        <begin position="68"/>
        <end position="116"/>
    </location>
</feature>
<organism evidence="2 3">
    <name type="scientific">Beauveria bassiana D1-5</name>
    <dbReference type="NCBI Taxonomy" id="1245745"/>
    <lineage>
        <taxon>Eukaryota</taxon>
        <taxon>Fungi</taxon>
        <taxon>Dikarya</taxon>
        <taxon>Ascomycota</taxon>
        <taxon>Pezizomycotina</taxon>
        <taxon>Sordariomycetes</taxon>
        <taxon>Hypocreomycetidae</taxon>
        <taxon>Hypocreales</taxon>
        <taxon>Cordycipitaceae</taxon>
        <taxon>Beauveria</taxon>
    </lineage>
</organism>
<protein>
    <submittedName>
        <fullName evidence="2">Uncharacterized protein</fullName>
    </submittedName>
</protein>
<feature type="region of interest" description="Disordered" evidence="1">
    <location>
        <begin position="29"/>
        <end position="48"/>
    </location>
</feature>
<proteinExistence type="predicted"/>
<reference evidence="2 3" key="1">
    <citation type="submission" date="2012-10" db="EMBL/GenBank/DDBJ databases">
        <title>Genome sequencing and analysis of entomopathogenic fungi Beauveria bassiana D1-5.</title>
        <authorList>
            <person name="Li Q."/>
            <person name="Wang L."/>
            <person name="Zhang Z."/>
            <person name="Wang Q."/>
            <person name="Ren J."/>
            <person name="Wang M."/>
            <person name="Xu W."/>
            <person name="Wang J."/>
            <person name="Lu Y."/>
            <person name="Du Q."/>
            <person name="Sun Z."/>
        </authorList>
    </citation>
    <scope>NUCLEOTIDE SEQUENCE [LARGE SCALE GENOMIC DNA]</scope>
    <source>
        <strain evidence="2 3">D1-5</strain>
    </source>
</reference>
<dbReference type="EMBL" id="ANFO01000878">
    <property type="protein sequence ID" value="KGQ06061.1"/>
    <property type="molecule type" value="Genomic_DNA"/>
</dbReference>
<accession>A0A0A2VDT4</accession>
<feature type="region of interest" description="Disordered" evidence="1">
    <location>
        <begin position="139"/>
        <end position="160"/>
    </location>
</feature>
<feature type="compositionally biased region" description="Polar residues" evidence="1">
    <location>
        <begin position="139"/>
        <end position="151"/>
    </location>
</feature>
<feature type="compositionally biased region" description="Basic and acidic residues" evidence="1">
    <location>
        <begin position="87"/>
        <end position="111"/>
    </location>
</feature>
<comment type="caution">
    <text evidence="2">The sequence shown here is derived from an EMBL/GenBank/DDBJ whole genome shotgun (WGS) entry which is preliminary data.</text>
</comment>
<evidence type="ECO:0000313" key="2">
    <source>
        <dbReference type="EMBL" id="KGQ06061.1"/>
    </source>
</evidence>
<evidence type="ECO:0000256" key="1">
    <source>
        <dbReference type="SAM" id="MobiDB-lite"/>
    </source>
</evidence>
<evidence type="ECO:0000313" key="3">
    <source>
        <dbReference type="Proteomes" id="UP000030106"/>
    </source>
</evidence>
<dbReference type="AlphaFoldDB" id="A0A0A2VDT4"/>
<dbReference type="Proteomes" id="UP000030106">
    <property type="component" value="Unassembled WGS sequence"/>
</dbReference>
<dbReference type="HOGENOM" id="CLU_1651841_0_0_1"/>
<gene>
    <name evidence="2" type="ORF">BBAD15_g8615</name>
</gene>